<name>A0A5C1QGC1_9SPIO</name>
<dbReference type="InterPro" id="IPR034733">
    <property type="entry name" value="AcCoA_carboxyl_beta"/>
</dbReference>
<evidence type="ECO:0000256" key="3">
    <source>
        <dbReference type="ARBA" id="ARBA00022741"/>
    </source>
</evidence>
<evidence type="ECO:0000259" key="8">
    <source>
        <dbReference type="PROSITE" id="PS50975"/>
    </source>
</evidence>
<gene>
    <name evidence="11" type="ORF">EXM22_00155</name>
</gene>
<dbReference type="SUPFAM" id="SSF52096">
    <property type="entry name" value="ClpP/crotonase"/>
    <property type="match status" value="2"/>
</dbReference>
<dbReference type="InterPro" id="IPR011764">
    <property type="entry name" value="Biotin_carboxylation_dom"/>
</dbReference>
<dbReference type="InterPro" id="IPR005479">
    <property type="entry name" value="CPAse_ATP-bd"/>
</dbReference>
<dbReference type="InterPro" id="IPR005481">
    <property type="entry name" value="BC-like_N"/>
</dbReference>
<keyword evidence="2" id="KW-0436">Ligase</keyword>
<dbReference type="CDD" id="cd06850">
    <property type="entry name" value="biotinyl_domain"/>
    <property type="match status" value="1"/>
</dbReference>
<evidence type="ECO:0000259" key="7">
    <source>
        <dbReference type="PROSITE" id="PS50968"/>
    </source>
</evidence>
<feature type="domain" description="Biotin carboxylation" evidence="9">
    <location>
        <begin position="8"/>
        <end position="465"/>
    </location>
</feature>
<dbReference type="FunFam" id="3.30.1490.20:FF:000003">
    <property type="entry name" value="acetyl-CoA carboxylase isoform X1"/>
    <property type="match status" value="1"/>
</dbReference>
<dbReference type="InterPro" id="IPR005482">
    <property type="entry name" value="Biotin_COase_C"/>
</dbReference>
<feature type="domain" description="Lipoyl-binding" evidence="7">
    <location>
        <begin position="590"/>
        <end position="666"/>
    </location>
</feature>
<dbReference type="InterPro" id="IPR016185">
    <property type="entry name" value="PreATP-grasp_dom_sf"/>
</dbReference>
<sequence length="1831" mass="206412">MQKVILQENARIGIINRGEAALRFIRAVKEYNSLHGTDLKTVAFYIEAEMDAPFVKMADDVLLLSDLAEYPGKQKSPYLDHELMIQGIQKMKCNALWVGWGFVSEDAPFIEKIEALGLSFLGPGSEAMALLGDKIQAKDLAEKADVPILPWSRKAVKDLADAEKISQKIGYPVIVKASNAGGGRGIRFVRTPEELATQFKSAQEETLRITGNDIVFIEALVEKGRHLEVQCLADSHGTVNTFGVRDCSAQRKNQKIIEETPPVGLPETMLKDMEKAAERLITAAEYVGAGTVEYLFDLKRNEYYFMEVNTRLQVEHPITETLYSVDLVKGQIDVARGLKVDLRDRKPNGAVAEVRLNAEDPDRDFSPAPGYVKLFRAPAGPGIRVDSGIEEGSEIPSDFDSMVAKIIAHGPTRPEALARLEQALNSLKINIHNGTTNRAFLLELLSLPQIKQGGIHTGFVEELLETRTAQVHVEKTRAALLAAAVELYLTQFRTDYMNFEEEINRIGRPRTLSDAKGYEIILSNNGNSYKFQVRCVANSSYHINYEGEDLICTYMKGNQESLLIFQEKRYNILMVNRADMLQCEVDGFPVMLESESGGYVKSPSPAIVLSIQAKTGDKVKKGDVLVVLEAMKMEMLVESPADGIVSEICISGGAQITAGQPLVLLDIKDQEQQNEVSGSEPVNFPLESETVEDKTKRILAELDALFRGYDYGESAKGNFQEILNHLDENPGESPKVVSEVLRIMASFCAVEKLFTTIEINSDSYARPVSYQEMLTHYFLRHEEKKKGLPQIFVDDLETCTGFYHKEEATQDEKNRALYRIFQSHGRLSKKLEVLKRIFFSLQNMELTSQDRSRLSVLISQIIELTQTKDLSTADAALFARYKIIDALTVSQMRERQSQAIESMLRELTENGSSKSKISEDMQTIIDSSAEIMDRLCELALSDDDTGRALGMEALGRRMNRDREFITGKLLKSGTYWGYYCESRNLDLDIVHKNITTVIRDSDLCDSLIRDIADLGKHSGIKINCLIISQKPADTDYLNKAPWLTDERVLAFRLGWFCPTESKFYRSYEITAEGWVEQKLYRGFNPLEFRELRVIRLQNFDHKILYKSDTVTLLESTEKSNPKDKRLFALGSFSDPKPEWSNASISRMVMFESVFMDCVYAMRSVQARYKFRLQWNRIILHNRSLQNLKLIQMQEYGQKILPMTHDLGLEKIVVYTRRKRWSEDAIRELELIMSNMSQDQFTMRSRKPQSNNLLTQDLYTSKVVRARQRNMVYPYEFIKMITYAGLPLYKGFPRGDFEEYDIKINSDGTQSPVSVKDRNYGENESNMIFGLIRHPHIDQTTTLERVIILSDPTKDLGSLSEPECRRVIAALDLAEEKDIPVEWLPISSGAKIDMKTGTENLDWTASALKRIINFTQNGGEINIIVPGVNVGAQSYWNAEATMLMHTRGLLIMTDEASMLLTGKRALDFSGSVSGETNLDIGGAEKIMGPNGQSQIRARNLAEAYSILLNHYAYTYKIAGTKHPPRTKTDDPRDRDITKDKYNDFLDQGFKTIGDIFSMEKNPERKKPFDIRQVMESIIDRDAGYFERWQRMKDADTSIIWETRVGGIATGMIGIESRPLNRMGAIPHDGPENWTGGTLFPQSSRKVARGINAFSGRMPLMILANLSGFDGSPESLRNLQLEYGAEIGRAIVNFKGPIAFLVVARYHGGAYVVFSKALNPNLRAAALEGSFASVLGGAPAAAVVFPREVQKETFSDPRIAECVEQLNKKNCSQKEYDELYSSIYNEKQTALGQKFDQIHSVNRAKEVGSIDDIVNPKDIRPYLIQTIEEGMKL</sequence>
<dbReference type="RefSeq" id="WP_149484560.1">
    <property type="nucleotide sequence ID" value="NZ_CP036150.1"/>
</dbReference>
<evidence type="ECO:0000256" key="5">
    <source>
        <dbReference type="ARBA" id="ARBA00023267"/>
    </source>
</evidence>
<dbReference type="Pfam" id="PF01039">
    <property type="entry name" value="Carboxyl_trans"/>
    <property type="match status" value="1"/>
</dbReference>
<organism evidence="11 12">
    <name type="scientific">Oceanispirochaeta crateris</name>
    <dbReference type="NCBI Taxonomy" id="2518645"/>
    <lineage>
        <taxon>Bacteria</taxon>
        <taxon>Pseudomonadati</taxon>
        <taxon>Spirochaetota</taxon>
        <taxon>Spirochaetia</taxon>
        <taxon>Spirochaetales</taxon>
        <taxon>Spirochaetaceae</taxon>
        <taxon>Oceanispirochaeta</taxon>
    </lineage>
</organism>
<dbReference type="PROSITE" id="PS00867">
    <property type="entry name" value="CPSASE_2"/>
    <property type="match status" value="1"/>
</dbReference>
<dbReference type="PROSITE" id="PS50975">
    <property type="entry name" value="ATP_GRASP"/>
    <property type="match status" value="1"/>
</dbReference>
<reference evidence="11 12" key="1">
    <citation type="submission" date="2019-02" db="EMBL/GenBank/DDBJ databases">
        <title>Complete Genome Sequence and Methylome Analysis of free living Spirochaetas.</title>
        <authorList>
            <person name="Fomenkov A."/>
            <person name="Dubinina G."/>
            <person name="Leshcheva N."/>
            <person name="Mikheeva N."/>
            <person name="Grabovich M."/>
            <person name="Vincze T."/>
            <person name="Roberts R.J."/>
        </authorList>
    </citation>
    <scope>NUCLEOTIDE SEQUENCE [LARGE SCALE GENOMIC DNA]</scope>
    <source>
        <strain evidence="11 12">K2</strain>
    </source>
</reference>
<dbReference type="Gene3D" id="3.90.226.10">
    <property type="entry name" value="2-enoyl-CoA Hydratase, Chain A, domain 1"/>
    <property type="match status" value="2"/>
</dbReference>
<dbReference type="Pfam" id="PF02785">
    <property type="entry name" value="Biotin_carb_C"/>
    <property type="match status" value="1"/>
</dbReference>
<dbReference type="InterPro" id="IPR011761">
    <property type="entry name" value="ATP-grasp"/>
</dbReference>
<dbReference type="SUPFAM" id="SSF51230">
    <property type="entry name" value="Single hybrid motif"/>
    <property type="match status" value="1"/>
</dbReference>
<evidence type="ECO:0000259" key="9">
    <source>
        <dbReference type="PROSITE" id="PS50979"/>
    </source>
</evidence>
<evidence type="ECO:0000256" key="6">
    <source>
        <dbReference type="PROSITE-ProRule" id="PRU00409"/>
    </source>
</evidence>
<protein>
    <submittedName>
        <fullName evidence="11">ATP-grasp domain-containing protein</fullName>
    </submittedName>
</protein>
<dbReference type="InterPro" id="IPR011054">
    <property type="entry name" value="Rudment_hybrid_motif"/>
</dbReference>
<keyword evidence="3 6" id="KW-0547">Nucleotide-binding</keyword>
<dbReference type="PROSITE" id="PS50989">
    <property type="entry name" value="COA_CT_CTER"/>
    <property type="match status" value="1"/>
</dbReference>
<dbReference type="Gene3D" id="2.40.50.100">
    <property type="match status" value="1"/>
</dbReference>
<evidence type="ECO:0000259" key="10">
    <source>
        <dbReference type="PROSITE" id="PS50989"/>
    </source>
</evidence>
<dbReference type="Pfam" id="PF00289">
    <property type="entry name" value="Biotin_carb_N"/>
    <property type="match status" value="1"/>
</dbReference>
<dbReference type="Proteomes" id="UP000324209">
    <property type="component" value="Chromosome"/>
</dbReference>
<dbReference type="OrthoDB" id="9807469at2"/>
<dbReference type="InterPro" id="IPR029045">
    <property type="entry name" value="ClpP/crotonase-like_dom_sf"/>
</dbReference>
<dbReference type="Pfam" id="PF02786">
    <property type="entry name" value="CPSase_L_D2"/>
    <property type="match status" value="1"/>
</dbReference>
<dbReference type="InterPro" id="IPR050856">
    <property type="entry name" value="Biotin_carboxylase_complex"/>
</dbReference>
<dbReference type="SUPFAM" id="SSF51246">
    <property type="entry name" value="Rudiment single hybrid motif"/>
    <property type="match status" value="1"/>
</dbReference>
<feature type="domain" description="ATP-grasp" evidence="8">
    <location>
        <begin position="138"/>
        <end position="336"/>
    </location>
</feature>
<dbReference type="SUPFAM" id="SSF56059">
    <property type="entry name" value="Glutathione synthetase ATP-binding domain-like"/>
    <property type="match status" value="1"/>
</dbReference>
<comment type="cofactor">
    <cofactor evidence="1">
        <name>biotin</name>
        <dbReference type="ChEBI" id="CHEBI:57586"/>
    </cofactor>
</comment>
<proteinExistence type="predicted"/>
<dbReference type="Gene3D" id="3.30.470.20">
    <property type="entry name" value="ATP-grasp fold, B domain"/>
    <property type="match status" value="1"/>
</dbReference>
<evidence type="ECO:0000256" key="1">
    <source>
        <dbReference type="ARBA" id="ARBA00001953"/>
    </source>
</evidence>
<accession>A0A5C1QGC1</accession>
<evidence type="ECO:0000313" key="12">
    <source>
        <dbReference type="Proteomes" id="UP000324209"/>
    </source>
</evidence>
<dbReference type="Pfam" id="PF00364">
    <property type="entry name" value="Biotin_lipoyl"/>
    <property type="match status" value="1"/>
</dbReference>
<evidence type="ECO:0000313" key="11">
    <source>
        <dbReference type="EMBL" id="QEN06477.1"/>
    </source>
</evidence>
<keyword evidence="5" id="KW-0092">Biotin</keyword>
<keyword evidence="4 6" id="KW-0067">ATP-binding</keyword>
<dbReference type="PROSITE" id="PS00188">
    <property type="entry name" value="BIOTIN"/>
    <property type="match status" value="1"/>
</dbReference>
<dbReference type="GO" id="GO:0046872">
    <property type="term" value="F:metal ion binding"/>
    <property type="evidence" value="ECO:0007669"/>
    <property type="project" value="InterPro"/>
</dbReference>
<dbReference type="PANTHER" id="PTHR18866">
    <property type="entry name" value="CARBOXYLASE:PYRUVATE/ACETYL-COA/PROPIONYL-COA CARBOXYLASE"/>
    <property type="match status" value="1"/>
</dbReference>
<dbReference type="KEGG" id="ock:EXM22_00155"/>
<dbReference type="PROSITE" id="PS50979">
    <property type="entry name" value="BC"/>
    <property type="match status" value="1"/>
</dbReference>
<evidence type="ECO:0000256" key="4">
    <source>
        <dbReference type="ARBA" id="ARBA00022840"/>
    </source>
</evidence>
<dbReference type="PROSITE" id="PS50968">
    <property type="entry name" value="BIOTINYL_LIPOYL"/>
    <property type="match status" value="1"/>
</dbReference>
<dbReference type="InterPro" id="IPR011053">
    <property type="entry name" value="Single_hybrid_motif"/>
</dbReference>
<dbReference type="InterPro" id="IPR001882">
    <property type="entry name" value="Biotin_BS"/>
</dbReference>
<dbReference type="GO" id="GO:0016874">
    <property type="term" value="F:ligase activity"/>
    <property type="evidence" value="ECO:0007669"/>
    <property type="project" value="UniProtKB-KW"/>
</dbReference>
<dbReference type="SMART" id="SM00878">
    <property type="entry name" value="Biotin_carb_C"/>
    <property type="match status" value="1"/>
</dbReference>
<feature type="domain" description="CoA carboxyltransferase C-terminal" evidence="10">
    <location>
        <begin position="1536"/>
        <end position="1827"/>
    </location>
</feature>
<evidence type="ECO:0000256" key="2">
    <source>
        <dbReference type="ARBA" id="ARBA00022598"/>
    </source>
</evidence>
<dbReference type="PROSITE" id="PS00866">
    <property type="entry name" value="CPSASE_1"/>
    <property type="match status" value="1"/>
</dbReference>
<dbReference type="SUPFAM" id="SSF52440">
    <property type="entry name" value="PreATP-grasp domain"/>
    <property type="match status" value="1"/>
</dbReference>
<dbReference type="EMBL" id="CP036150">
    <property type="protein sequence ID" value="QEN06477.1"/>
    <property type="molecule type" value="Genomic_DNA"/>
</dbReference>
<dbReference type="GO" id="GO:0005524">
    <property type="term" value="F:ATP binding"/>
    <property type="evidence" value="ECO:0007669"/>
    <property type="project" value="UniProtKB-UniRule"/>
</dbReference>
<dbReference type="PANTHER" id="PTHR18866:SF33">
    <property type="entry name" value="METHYLCROTONOYL-COA CARBOXYLASE SUBUNIT ALPHA, MITOCHONDRIAL-RELATED"/>
    <property type="match status" value="1"/>
</dbReference>
<dbReference type="InterPro" id="IPR000089">
    <property type="entry name" value="Biotin_lipoyl"/>
</dbReference>
<dbReference type="InterPro" id="IPR011763">
    <property type="entry name" value="COA_CT_C"/>
</dbReference>
<keyword evidence="12" id="KW-1185">Reference proteome</keyword>